<dbReference type="InterPro" id="IPR014403">
    <property type="entry name" value="APS1/VSP"/>
</dbReference>
<evidence type="ECO:0000256" key="3">
    <source>
        <dbReference type="PIRNR" id="PIRNR002674"/>
    </source>
</evidence>
<dbReference type="CDD" id="cd07535">
    <property type="entry name" value="HAD_VSP"/>
    <property type="match status" value="1"/>
</dbReference>
<dbReference type="InterPro" id="IPR005519">
    <property type="entry name" value="Acid_phosphat_B-like"/>
</dbReference>
<protein>
    <submittedName>
        <fullName evidence="5">Vegetative storage protein 2-like protein VSP2-1</fullName>
    </submittedName>
</protein>
<dbReference type="EMBL" id="KP266545">
    <property type="protein sequence ID" value="AKE49479.1"/>
    <property type="molecule type" value="mRNA"/>
</dbReference>
<name>A0A0F6TN82_9ROSI</name>
<keyword evidence="1 4" id="KW-0732">Signal</keyword>
<evidence type="ECO:0000313" key="5">
    <source>
        <dbReference type="EMBL" id="AKE49479.1"/>
    </source>
</evidence>
<dbReference type="PANTHER" id="PTHR31284">
    <property type="entry name" value="ACID PHOSPHATASE-LIKE PROTEIN"/>
    <property type="match status" value="1"/>
</dbReference>
<comment type="similarity">
    <text evidence="3">Belongs to the APS1/VSP family.</text>
</comment>
<accession>A0A0F6TN82</accession>
<keyword evidence="2" id="KW-0325">Glycoprotein</keyword>
<feature type="signal peptide" evidence="4">
    <location>
        <begin position="1"/>
        <end position="18"/>
    </location>
</feature>
<sequence>MSFLRILCFFSLFSITFSHETLNGHVLPRPLIVEYPENTIETHWKEVEEEVKLQCTSWRFTVEANNLSPWKTVPGECVEYVKDYMMGRGYRIDLERVSKEAAAFAKTVELAGDGKDAWVFDIDETLLSNLPYYQDHAYGMEIFDPIEFDRWIEKANAPAIESSLKLYEEVLELGFKVFLLTGRSEKHMNITVENLNNAGFRNWDKLILRSTDDQGKLAIIYKSQKRSEMIKEGYRIHGNSGDQWSDLLGFAMSNRSFKVPNPMYYIP</sequence>
<dbReference type="Gene3D" id="3.40.50.1000">
    <property type="entry name" value="HAD superfamily/HAD-like"/>
    <property type="match status" value="1"/>
</dbReference>
<dbReference type="SUPFAM" id="SSF56784">
    <property type="entry name" value="HAD-like"/>
    <property type="match status" value="1"/>
</dbReference>
<proteinExistence type="evidence at transcript level"/>
<dbReference type="InterPro" id="IPR036412">
    <property type="entry name" value="HAD-like_sf"/>
</dbReference>
<keyword evidence="3" id="KW-0758">Storage protein</keyword>
<dbReference type="Pfam" id="PF03767">
    <property type="entry name" value="Acid_phosphat_B"/>
    <property type="match status" value="1"/>
</dbReference>
<dbReference type="AlphaFoldDB" id="A0A0F6TN82"/>
<dbReference type="InterPro" id="IPR010028">
    <property type="entry name" value="Acid_phosphatase_pln"/>
</dbReference>
<dbReference type="InterPro" id="IPR023214">
    <property type="entry name" value="HAD_sf"/>
</dbReference>
<dbReference type="NCBIfam" id="TIGR01675">
    <property type="entry name" value="plant-AP"/>
    <property type="match status" value="1"/>
</dbReference>
<organism evidence="5">
    <name type="scientific">Dimocarpus longan</name>
    <dbReference type="NCBI Taxonomy" id="128017"/>
    <lineage>
        <taxon>Eukaryota</taxon>
        <taxon>Viridiplantae</taxon>
        <taxon>Streptophyta</taxon>
        <taxon>Embryophyta</taxon>
        <taxon>Tracheophyta</taxon>
        <taxon>Spermatophyta</taxon>
        <taxon>Magnoliopsida</taxon>
        <taxon>eudicotyledons</taxon>
        <taxon>Gunneridae</taxon>
        <taxon>Pentapetalae</taxon>
        <taxon>rosids</taxon>
        <taxon>malvids</taxon>
        <taxon>Sapindales</taxon>
        <taxon>Sapindaceae</taxon>
        <taxon>Dimocarpus</taxon>
    </lineage>
</organism>
<comment type="function">
    <text evidence="3">May function as somatic storage protein during early seedling development.</text>
</comment>
<dbReference type="PANTHER" id="PTHR31284:SF7">
    <property type="entry name" value="ACID PHOSPHATASE-LIKE PROTEIN"/>
    <property type="match status" value="1"/>
</dbReference>
<evidence type="ECO:0000256" key="1">
    <source>
        <dbReference type="ARBA" id="ARBA00022729"/>
    </source>
</evidence>
<evidence type="ECO:0000256" key="4">
    <source>
        <dbReference type="SAM" id="SignalP"/>
    </source>
</evidence>
<feature type="chain" id="PRO_5002510335" evidence="4">
    <location>
        <begin position="19"/>
        <end position="267"/>
    </location>
</feature>
<reference evidence="5" key="1">
    <citation type="submission" date="2014-12" db="EMBL/GenBank/DDBJ databases">
        <title>Cloning and Analysis NBS Resistance Genes from Embryogenic Callus in Dimocarpus longan Lour.</title>
        <authorList>
            <person name="Ye W."/>
            <person name="Lin Y."/>
            <person name="Lai Z."/>
        </authorList>
    </citation>
    <scope>NUCLEOTIDE SEQUENCE</scope>
</reference>
<dbReference type="GO" id="GO:0045735">
    <property type="term" value="F:nutrient reservoir activity"/>
    <property type="evidence" value="ECO:0007669"/>
    <property type="project" value="UniProtKB-UniRule"/>
</dbReference>
<evidence type="ECO:0000256" key="2">
    <source>
        <dbReference type="ARBA" id="ARBA00023180"/>
    </source>
</evidence>
<dbReference type="GO" id="GO:0003993">
    <property type="term" value="F:acid phosphatase activity"/>
    <property type="evidence" value="ECO:0007669"/>
    <property type="project" value="InterPro"/>
</dbReference>
<dbReference type="PIRSF" id="PIRSF002674">
    <property type="entry name" value="VSP"/>
    <property type="match status" value="1"/>
</dbReference>